<proteinExistence type="predicted"/>
<feature type="region of interest" description="Disordered" evidence="1">
    <location>
        <begin position="113"/>
        <end position="171"/>
    </location>
</feature>
<feature type="compositionally biased region" description="Low complexity" evidence="1">
    <location>
        <begin position="113"/>
        <end position="147"/>
    </location>
</feature>
<dbReference type="EMBL" id="JAANBB010000683">
    <property type="protein sequence ID" value="KAF7536176.1"/>
    <property type="molecule type" value="Genomic_DNA"/>
</dbReference>
<feature type="region of interest" description="Disordered" evidence="1">
    <location>
        <begin position="43"/>
        <end position="72"/>
    </location>
</feature>
<dbReference type="AlphaFoldDB" id="A0A9P5L8L3"/>
<evidence type="ECO:0000313" key="3">
    <source>
        <dbReference type="Proteomes" id="UP000722485"/>
    </source>
</evidence>
<sequence length="242" mass="26470">MALRRVPKAIPGRVPSVRRSVSAGARPAWVVAGWQLITRNPQSATRNPRLAGDCHGEPQRHRTHAHSLSSAKGQWEGRATLIQVDRLLAVCQWSTGDREQRCRRRDRTLDAANAAHAPSNATCHASSHPAHAASRSSGSSQAPMSSAGLFHGYGDARSRRGPATPSGTRKMVSEVPCPAVARHQARLSPPFCDGFWILAFWIPRGPPIPLKLSRDDPRPTIGWIPFNHRNLRVAGRLRSQDA</sequence>
<dbReference type="Proteomes" id="UP000722485">
    <property type="component" value="Unassembled WGS sequence"/>
</dbReference>
<gene>
    <name evidence="2" type="ORF">G7Z17_g13085</name>
</gene>
<organism evidence="2 3">
    <name type="scientific">Cylindrodendrum hubeiense</name>
    <dbReference type="NCBI Taxonomy" id="595255"/>
    <lineage>
        <taxon>Eukaryota</taxon>
        <taxon>Fungi</taxon>
        <taxon>Dikarya</taxon>
        <taxon>Ascomycota</taxon>
        <taxon>Pezizomycotina</taxon>
        <taxon>Sordariomycetes</taxon>
        <taxon>Hypocreomycetidae</taxon>
        <taxon>Hypocreales</taxon>
        <taxon>Nectriaceae</taxon>
        <taxon>Cylindrodendrum</taxon>
    </lineage>
</organism>
<keyword evidence="3" id="KW-1185">Reference proteome</keyword>
<reference evidence="2" key="1">
    <citation type="submission" date="2020-03" db="EMBL/GenBank/DDBJ databases">
        <title>Draft Genome Sequence of Cylindrodendrum hubeiense.</title>
        <authorList>
            <person name="Buettner E."/>
            <person name="Kellner H."/>
        </authorList>
    </citation>
    <scope>NUCLEOTIDE SEQUENCE</scope>
    <source>
        <strain evidence="2">IHI 201604</strain>
    </source>
</reference>
<comment type="caution">
    <text evidence="2">The sequence shown here is derived from an EMBL/GenBank/DDBJ whole genome shotgun (WGS) entry which is preliminary data.</text>
</comment>
<protein>
    <submittedName>
        <fullName evidence="2">Uncharacterized protein</fullName>
    </submittedName>
</protein>
<name>A0A9P5L8L3_9HYPO</name>
<evidence type="ECO:0000256" key="1">
    <source>
        <dbReference type="SAM" id="MobiDB-lite"/>
    </source>
</evidence>
<evidence type="ECO:0000313" key="2">
    <source>
        <dbReference type="EMBL" id="KAF7536176.1"/>
    </source>
</evidence>
<accession>A0A9P5L8L3</accession>